<comment type="caution">
    <text evidence="6">The sequence shown here is derived from an EMBL/GenBank/DDBJ whole genome shotgun (WGS) entry which is preliminary data.</text>
</comment>
<evidence type="ECO:0000256" key="3">
    <source>
        <dbReference type="ARBA" id="ARBA00023284"/>
    </source>
</evidence>
<dbReference type="InterPro" id="IPR036249">
    <property type="entry name" value="Thioredoxin-like_sf"/>
</dbReference>
<proteinExistence type="predicted"/>
<evidence type="ECO:0000256" key="2">
    <source>
        <dbReference type="ARBA" id="ARBA00022748"/>
    </source>
</evidence>
<dbReference type="GO" id="GO:0016853">
    <property type="term" value="F:isomerase activity"/>
    <property type="evidence" value="ECO:0007669"/>
    <property type="project" value="UniProtKB-KW"/>
</dbReference>
<name>A0A368XIJ4_9BURK</name>
<dbReference type="GO" id="GO:0030313">
    <property type="term" value="C:cell envelope"/>
    <property type="evidence" value="ECO:0007669"/>
    <property type="project" value="UniProtKB-SubCell"/>
</dbReference>
<dbReference type="GO" id="GO:0015036">
    <property type="term" value="F:disulfide oxidoreductase activity"/>
    <property type="evidence" value="ECO:0007669"/>
    <property type="project" value="UniProtKB-ARBA"/>
</dbReference>
<dbReference type="GO" id="GO:0017004">
    <property type="term" value="P:cytochrome complex assembly"/>
    <property type="evidence" value="ECO:0007669"/>
    <property type="project" value="UniProtKB-KW"/>
</dbReference>
<feature type="transmembrane region" description="Helical" evidence="4">
    <location>
        <begin position="81"/>
        <end position="97"/>
    </location>
</feature>
<keyword evidence="4" id="KW-0812">Transmembrane</keyword>
<reference evidence="6 7" key="1">
    <citation type="submission" date="2018-07" db="EMBL/GenBank/DDBJ databases">
        <title>Genomic Encyclopedia of Type Strains, Phase IV (KMG-IV): sequencing the most valuable type-strain genomes for metagenomic binning, comparative biology and taxonomic classification.</title>
        <authorList>
            <person name="Goeker M."/>
        </authorList>
    </citation>
    <scope>NUCLEOTIDE SEQUENCE [LARGE SCALE GENOMIC DNA]</scope>
    <source>
        <strain evidence="6 7">DSM 21634</strain>
    </source>
</reference>
<dbReference type="Gene3D" id="3.40.30.10">
    <property type="entry name" value="Glutaredoxin"/>
    <property type="match status" value="1"/>
</dbReference>
<protein>
    <submittedName>
        <fullName evidence="6">Thiol-disulfide isomerase/thioredoxin</fullName>
    </submittedName>
</protein>
<dbReference type="PROSITE" id="PS51352">
    <property type="entry name" value="THIOREDOXIN_2"/>
    <property type="match status" value="1"/>
</dbReference>
<keyword evidence="3" id="KW-0676">Redox-active center</keyword>
<evidence type="ECO:0000313" key="7">
    <source>
        <dbReference type="Proteomes" id="UP000252884"/>
    </source>
</evidence>
<feature type="transmembrane region" description="Helical" evidence="4">
    <location>
        <begin position="109"/>
        <end position="130"/>
    </location>
</feature>
<dbReference type="OrthoDB" id="9811352at2"/>
<feature type="domain" description="Thioredoxin" evidence="5">
    <location>
        <begin position="131"/>
        <end position="268"/>
    </location>
</feature>
<dbReference type="AlphaFoldDB" id="A0A368XIJ4"/>
<dbReference type="SUPFAM" id="SSF52833">
    <property type="entry name" value="Thioredoxin-like"/>
    <property type="match status" value="1"/>
</dbReference>
<dbReference type="RefSeq" id="WP_114470462.1">
    <property type="nucleotide sequence ID" value="NZ_QPJK01000008.1"/>
</dbReference>
<gene>
    <name evidence="6" type="ORF">DES41_10814</name>
</gene>
<dbReference type="Pfam" id="PF08534">
    <property type="entry name" value="Redoxin"/>
    <property type="match status" value="1"/>
</dbReference>
<organism evidence="6 7">
    <name type="scientific">Pseudorhodoferax soli</name>
    <dbReference type="NCBI Taxonomy" id="545864"/>
    <lineage>
        <taxon>Bacteria</taxon>
        <taxon>Pseudomonadati</taxon>
        <taxon>Pseudomonadota</taxon>
        <taxon>Betaproteobacteria</taxon>
        <taxon>Burkholderiales</taxon>
        <taxon>Comamonadaceae</taxon>
    </lineage>
</organism>
<dbReference type="CDD" id="cd02966">
    <property type="entry name" value="TlpA_like_family"/>
    <property type="match status" value="1"/>
</dbReference>
<dbReference type="PANTHER" id="PTHR42852:SF13">
    <property type="entry name" value="PROTEIN DIPZ"/>
    <property type="match status" value="1"/>
</dbReference>
<feature type="transmembrane region" description="Helical" evidence="4">
    <location>
        <begin position="37"/>
        <end position="61"/>
    </location>
</feature>
<keyword evidence="4" id="KW-0472">Membrane</keyword>
<dbReference type="InterPro" id="IPR001640">
    <property type="entry name" value="Lgt"/>
</dbReference>
<dbReference type="GO" id="GO:0005886">
    <property type="term" value="C:plasma membrane"/>
    <property type="evidence" value="ECO:0007669"/>
    <property type="project" value="InterPro"/>
</dbReference>
<dbReference type="PANTHER" id="PTHR42852">
    <property type="entry name" value="THIOL:DISULFIDE INTERCHANGE PROTEIN DSBE"/>
    <property type="match status" value="1"/>
</dbReference>
<dbReference type="GO" id="GO:0008961">
    <property type="term" value="F:phosphatidylglycerol-prolipoprotein diacylglyceryl transferase activity"/>
    <property type="evidence" value="ECO:0007669"/>
    <property type="project" value="InterPro"/>
</dbReference>
<keyword evidence="6" id="KW-0413">Isomerase</keyword>
<evidence type="ECO:0000259" key="5">
    <source>
        <dbReference type="PROSITE" id="PS51352"/>
    </source>
</evidence>
<dbReference type="InterPro" id="IPR050553">
    <property type="entry name" value="Thioredoxin_ResA/DsbE_sf"/>
</dbReference>
<keyword evidence="2" id="KW-0201">Cytochrome c-type biogenesis</keyword>
<evidence type="ECO:0000256" key="1">
    <source>
        <dbReference type="ARBA" id="ARBA00004196"/>
    </source>
</evidence>
<feature type="transmembrane region" description="Helical" evidence="4">
    <location>
        <begin position="6"/>
        <end position="25"/>
    </location>
</feature>
<dbReference type="InterPro" id="IPR017937">
    <property type="entry name" value="Thioredoxin_CS"/>
</dbReference>
<dbReference type="GO" id="GO:0042158">
    <property type="term" value="P:lipoprotein biosynthetic process"/>
    <property type="evidence" value="ECO:0007669"/>
    <property type="project" value="InterPro"/>
</dbReference>
<accession>A0A368XIJ4</accession>
<dbReference type="PROSITE" id="PS00194">
    <property type="entry name" value="THIOREDOXIN_1"/>
    <property type="match status" value="1"/>
</dbReference>
<keyword evidence="4" id="KW-1133">Transmembrane helix</keyword>
<evidence type="ECO:0000256" key="4">
    <source>
        <dbReference type="SAM" id="Phobius"/>
    </source>
</evidence>
<dbReference type="Proteomes" id="UP000252884">
    <property type="component" value="Unassembled WGS sequence"/>
</dbReference>
<dbReference type="Pfam" id="PF01790">
    <property type="entry name" value="LGT"/>
    <property type="match status" value="1"/>
</dbReference>
<comment type="subcellular location">
    <subcellularLocation>
        <location evidence="1">Cell envelope</location>
    </subcellularLocation>
</comment>
<dbReference type="EMBL" id="QPJK01000008">
    <property type="protein sequence ID" value="RCW67841.1"/>
    <property type="molecule type" value="Genomic_DNA"/>
</dbReference>
<sequence length="278" mass="30745">MISVGPFSVQVVAVFAAVLLAWAIARMVAKRLPDSPYKAAGGMLMDAVFVGFVAARLGYIAQWWDEYAQSPMSMFFIGDQGFTWWIGVAATLVFIWWRTRSTRALRRPVLVGVTAGLLAWFAAGGVLELLQRSAPPLPALALATLDEKPVVLNSYIGRPVVLNLWASWCPPCRREMPVFEQAQAQYPEIAFVMVNQGESAQQARAFLEAQDLQLKDVLLDPASQTMQAVASRGLPTTLFFNEHGRLVDTHLGELSMASLKNTVSRRFAQSQQIKTEKE</sequence>
<keyword evidence="7" id="KW-1185">Reference proteome</keyword>
<dbReference type="InterPro" id="IPR013766">
    <property type="entry name" value="Thioredoxin_domain"/>
</dbReference>
<evidence type="ECO:0000313" key="6">
    <source>
        <dbReference type="EMBL" id="RCW67841.1"/>
    </source>
</evidence>
<dbReference type="InterPro" id="IPR013740">
    <property type="entry name" value="Redoxin"/>
</dbReference>